<sequence>MSLRHKVTGLRNNIELLGRRCEQRLLQLSRENQSLAEAEDALSAQIQGLSDLLISSQVNNSIMSFEQLKTLLRKQALLRSNIQDLHIQIVQLKTEREALIKHYSEQQQKKAFFLRKEEAYNRWLFLEKKKVQRCTLFRDEIEQEESCYGKYFTGQ</sequence>
<proteinExistence type="predicted"/>
<dbReference type="AlphaFoldDB" id="A0A759KBG7"/>
<comment type="caution">
    <text evidence="1">The sequence shown here is derived from an EMBL/GenBank/DDBJ whole genome shotgun (WGS) entry which is preliminary data.</text>
</comment>
<protein>
    <submittedName>
        <fullName evidence="1">Uncharacterized protein</fullName>
    </submittedName>
</protein>
<name>A0A759KBG7_SALER</name>
<reference evidence="1" key="1">
    <citation type="journal article" date="2018" name="Genome Biol.">
        <title>SKESA: strategic k-mer extension for scrupulous assemblies.</title>
        <authorList>
            <person name="Souvorov A."/>
            <person name="Agarwala R."/>
            <person name="Lipman D.J."/>
        </authorList>
    </citation>
    <scope>NUCLEOTIDE SEQUENCE</scope>
    <source>
        <strain evidence="1">MA.CK_94/00000542</strain>
    </source>
</reference>
<accession>A0A759KBG7</accession>
<dbReference type="EMBL" id="DAAXOJ010000008">
    <property type="protein sequence ID" value="HAG1892161.1"/>
    <property type="molecule type" value="Genomic_DNA"/>
</dbReference>
<organism evidence="1">
    <name type="scientific">Salmonella enterica</name>
    <name type="common">Salmonella choleraesuis</name>
    <dbReference type="NCBI Taxonomy" id="28901"/>
    <lineage>
        <taxon>Bacteria</taxon>
        <taxon>Pseudomonadati</taxon>
        <taxon>Pseudomonadota</taxon>
        <taxon>Gammaproteobacteria</taxon>
        <taxon>Enterobacterales</taxon>
        <taxon>Enterobacteriaceae</taxon>
        <taxon>Salmonella</taxon>
    </lineage>
</organism>
<gene>
    <name evidence="1" type="ORF">G8W59_004226</name>
</gene>
<dbReference type="Pfam" id="PF02090">
    <property type="entry name" value="SPAM"/>
    <property type="match status" value="1"/>
</dbReference>
<evidence type="ECO:0000313" key="1">
    <source>
        <dbReference type="EMBL" id="HAG1892161.1"/>
    </source>
</evidence>
<dbReference type="InterPro" id="IPR002954">
    <property type="entry name" value="Salm_SPAgM"/>
</dbReference>
<reference evidence="1" key="2">
    <citation type="submission" date="2020-02" db="EMBL/GenBank/DDBJ databases">
        <authorList>
            <consortium name="NCBI Pathogen Detection Project"/>
        </authorList>
    </citation>
    <scope>NUCLEOTIDE SEQUENCE</scope>
    <source>
        <strain evidence="1">MA.CK_94/00000542</strain>
    </source>
</reference>